<proteinExistence type="predicted"/>
<reference evidence="2 3" key="1">
    <citation type="submission" date="2019-06" db="EMBL/GenBank/DDBJ databases">
        <title>A chromosomal-level reference genome of Carpinus fangiana (Coryloideae, Betulaceae).</title>
        <authorList>
            <person name="Yang X."/>
            <person name="Wang Z."/>
            <person name="Zhang L."/>
            <person name="Hao G."/>
            <person name="Liu J."/>
            <person name="Yang Y."/>
        </authorList>
    </citation>
    <scope>NUCLEOTIDE SEQUENCE [LARGE SCALE GENOMIC DNA]</scope>
    <source>
        <strain evidence="2">Cfa_2016G</strain>
        <tissue evidence="2">Leaf</tissue>
    </source>
</reference>
<dbReference type="PANTHER" id="PTHR37852:SF1">
    <property type="entry name" value="HIG1 DOMAIN-CONTAINING PROTEIN"/>
    <property type="match status" value="1"/>
</dbReference>
<feature type="compositionally biased region" description="Polar residues" evidence="1">
    <location>
        <begin position="230"/>
        <end position="240"/>
    </location>
</feature>
<dbReference type="OrthoDB" id="5584028at2759"/>
<accession>A0A5N6KTG0</accession>
<dbReference type="Proteomes" id="UP000327013">
    <property type="component" value="Unassembled WGS sequence"/>
</dbReference>
<evidence type="ECO:0000313" key="3">
    <source>
        <dbReference type="Proteomes" id="UP000327013"/>
    </source>
</evidence>
<feature type="compositionally biased region" description="Basic residues" evidence="1">
    <location>
        <begin position="241"/>
        <end position="250"/>
    </location>
</feature>
<evidence type="ECO:0000313" key="2">
    <source>
        <dbReference type="EMBL" id="KAB8343085.1"/>
    </source>
</evidence>
<sequence length="264" mass="29211">MGISQEFPPDEAPVQPARLFPNDNPNQRLGTNPANRIAYATTMAYGTGFILGASKGGSEAALRFRAENTHRLPTNRGAWYLYFKAKNWYVFRASLKEGWKMSWRIAPWVAAFYTVEHAVDCTRDVDDAGTHKDFLATTVAGLSVAGAFSAYQRFSMPTMARTTKTGLLVGVSYGLAQDGLRLMKGENLAWVDLLRKLDQTLQTDHDSVQQLPDLPTGVAVRPLSRRNKTETISSHGSHPTSRPRRSKQRSKLQQGSVSSHASVQ</sequence>
<protein>
    <submittedName>
        <fullName evidence="2">Uncharacterized protein</fullName>
    </submittedName>
</protein>
<evidence type="ECO:0000256" key="1">
    <source>
        <dbReference type="SAM" id="MobiDB-lite"/>
    </source>
</evidence>
<dbReference type="EMBL" id="VIBQ01000012">
    <property type="protein sequence ID" value="KAB8343085.1"/>
    <property type="molecule type" value="Genomic_DNA"/>
</dbReference>
<gene>
    <name evidence="2" type="ORF">FH972_022679</name>
</gene>
<feature type="compositionally biased region" description="Polar residues" evidence="1">
    <location>
        <begin position="251"/>
        <end position="264"/>
    </location>
</feature>
<dbReference type="AlphaFoldDB" id="A0A5N6KTG0"/>
<feature type="region of interest" description="Disordered" evidence="1">
    <location>
        <begin position="1"/>
        <end position="26"/>
    </location>
</feature>
<organism evidence="2 3">
    <name type="scientific">Carpinus fangiana</name>
    <dbReference type="NCBI Taxonomy" id="176857"/>
    <lineage>
        <taxon>Eukaryota</taxon>
        <taxon>Viridiplantae</taxon>
        <taxon>Streptophyta</taxon>
        <taxon>Embryophyta</taxon>
        <taxon>Tracheophyta</taxon>
        <taxon>Spermatophyta</taxon>
        <taxon>Magnoliopsida</taxon>
        <taxon>eudicotyledons</taxon>
        <taxon>Gunneridae</taxon>
        <taxon>Pentapetalae</taxon>
        <taxon>rosids</taxon>
        <taxon>fabids</taxon>
        <taxon>Fagales</taxon>
        <taxon>Betulaceae</taxon>
        <taxon>Carpinus</taxon>
    </lineage>
</organism>
<comment type="caution">
    <text evidence="2">The sequence shown here is derived from an EMBL/GenBank/DDBJ whole genome shotgun (WGS) entry which is preliminary data.</text>
</comment>
<feature type="region of interest" description="Disordered" evidence="1">
    <location>
        <begin position="208"/>
        <end position="264"/>
    </location>
</feature>
<dbReference type="PANTHER" id="PTHR37852">
    <property type="entry name" value="YALI0B21208P"/>
    <property type="match status" value="1"/>
</dbReference>
<name>A0A5N6KTG0_9ROSI</name>
<keyword evidence="3" id="KW-1185">Reference proteome</keyword>